<dbReference type="InterPro" id="IPR018044">
    <property type="entry name" value="Peptidase_S11"/>
</dbReference>
<keyword evidence="13" id="KW-0645">Protease</keyword>
<feature type="region of interest" description="Disordered" evidence="10">
    <location>
        <begin position="68"/>
        <end position="91"/>
    </location>
</feature>
<feature type="active site" description="Acyl-ester intermediate" evidence="7">
    <location>
        <position position="264"/>
    </location>
</feature>
<dbReference type="Proteomes" id="UP000003571">
    <property type="component" value="Unassembled WGS sequence"/>
</dbReference>
<evidence type="ECO:0000256" key="4">
    <source>
        <dbReference type="ARBA" id="ARBA00022960"/>
    </source>
</evidence>
<dbReference type="PANTHER" id="PTHR21581:SF6">
    <property type="entry name" value="TRAFFICKING PROTEIN PARTICLE COMPLEX SUBUNIT 12"/>
    <property type="match status" value="1"/>
</dbReference>
<evidence type="ECO:0000256" key="7">
    <source>
        <dbReference type="PIRSR" id="PIRSR618044-1"/>
    </source>
</evidence>
<dbReference type="PANTHER" id="PTHR21581">
    <property type="entry name" value="D-ALANYL-D-ALANINE CARBOXYPEPTIDASE"/>
    <property type="match status" value="1"/>
</dbReference>
<feature type="compositionally biased region" description="Basic and acidic residues" evidence="10">
    <location>
        <begin position="1"/>
        <end position="15"/>
    </location>
</feature>
<evidence type="ECO:0000256" key="3">
    <source>
        <dbReference type="ARBA" id="ARBA00022801"/>
    </source>
</evidence>
<dbReference type="InterPro" id="IPR001967">
    <property type="entry name" value="Peptidase_S11_N"/>
</dbReference>
<dbReference type="PATRIC" id="fig|907348.3.peg.1288"/>
<dbReference type="EMBL" id="AGRW01000044">
    <property type="protein sequence ID" value="EIC01967.1"/>
    <property type="molecule type" value="Genomic_DNA"/>
</dbReference>
<keyword evidence="14" id="KW-1185">Reference proteome</keyword>
<feature type="active site" description="Proton acceptor" evidence="7">
    <location>
        <position position="267"/>
    </location>
</feature>
<feature type="binding site" evidence="8">
    <location>
        <position position="446"/>
    </location>
    <ligand>
        <name>substrate</name>
    </ligand>
</feature>
<evidence type="ECO:0000256" key="5">
    <source>
        <dbReference type="ARBA" id="ARBA00022984"/>
    </source>
</evidence>
<dbReference type="eggNOG" id="COG1686">
    <property type="taxonomic scope" value="Bacteria"/>
</dbReference>
<evidence type="ECO:0000256" key="9">
    <source>
        <dbReference type="RuleBase" id="RU004016"/>
    </source>
</evidence>
<dbReference type="SUPFAM" id="SSF56601">
    <property type="entry name" value="beta-lactamase/transpeptidase-like"/>
    <property type="match status" value="1"/>
</dbReference>
<dbReference type="Gene3D" id="3.40.710.10">
    <property type="entry name" value="DD-peptidase/beta-lactamase superfamily"/>
    <property type="match status" value="1"/>
</dbReference>
<feature type="compositionally biased region" description="Basic residues" evidence="10">
    <location>
        <begin position="16"/>
        <end position="25"/>
    </location>
</feature>
<accession>H7EK80</accession>
<evidence type="ECO:0000256" key="2">
    <source>
        <dbReference type="ARBA" id="ARBA00022729"/>
    </source>
</evidence>
<dbReference type="PRINTS" id="PR00725">
    <property type="entry name" value="DADACBPTASE1"/>
</dbReference>
<evidence type="ECO:0000256" key="11">
    <source>
        <dbReference type="SAM" id="Phobius"/>
    </source>
</evidence>
<feature type="region of interest" description="Disordered" evidence="10">
    <location>
        <begin position="1"/>
        <end position="28"/>
    </location>
</feature>
<keyword evidence="2" id="KW-0732">Signal</keyword>
<dbReference type="InterPro" id="IPR012338">
    <property type="entry name" value="Beta-lactam/transpept-like"/>
</dbReference>
<keyword evidence="11" id="KW-0812">Transmembrane</keyword>
<name>H7EK80_9SPIR</name>
<evidence type="ECO:0000259" key="12">
    <source>
        <dbReference type="Pfam" id="PF00768"/>
    </source>
</evidence>
<gene>
    <name evidence="13" type="ORF">TresaDRAFT_1719</name>
</gene>
<feature type="domain" description="Peptidase S11 D-alanyl-D-alanine carboxypeptidase A N-terminal" evidence="12">
    <location>
        <begin position="229"/>
        <end position="475"/>
    </location>
</feature>
<organism evidence="13 14">
    <name type="scientific">Treponema saccharophilum DSM 2985</name>
    <dbReference type="NCBI Taxonomy" id="907348"/>
    <lineage>
        <taxon>Bacteria</taxon>
        <taxon>Pseudomonadati</taxon>
        <taxon>Spirochaetota</taxon>
        <taxon>Spirochaetia</taxon>
        <taxon>Spirochaetales</taxon>
        <taxon>Treponemataceae</taxon>
        <taxon>Treponema</taxon>
    </lineage>
</organism>
<dbReference type="AlphaFoldDB" id="H7EK80"/>
<evidence type="ECO:0000256" key="1">
    <source>
        <dbReference type="ARBA" id="ARBA00007164"/>
    </source>
</evidence>
<dbReference type="RefSeq" id="WP_002703909.1">
    <property type="nucleotide sequence ID" value="NZ_AGRW01000044.1"/>
</dbReference>
<keyword evidence="6" id="KW-0961">Cell wall biogenesis/degradation</keyword>
<protein>
    <submittedName>
        <fullName evidence="13">Serine-type D-Ala-D-Ala carboxypeptidase</fullName>
        <ecNumber evidence="13">3.4.16.4</ecNumber>
    </submittedName>
</protein>
<keyword evidence="3 13" id="KW-0378">Hydrolase</keyword>
<evidence type="ECO:0000256" key="6">
    <source>
        <dbReference type="ARBA" id="ARBA00023316"/>
    </source>
</evidence>
<evidence type="ECO:0000313" key="13">
    <source>
        <dbReference type="EMBL" id="EIC01967.1"/>
    </source>
</evidence>
<keyword evidence="13" id="KW-0121">Carboxypeptidase</keyword>
<reference evidence="13 14" key="1">
    <citation type="submission" date="2011-09" db="EMBL/GenBank/DDBJ databases">
        <title>The draft genome of Treponema saccharophilum DSM 2985.</title>
        <authorList>
            <consortium name="US DOE Joint Genome Institute (JGI-PGF)"/>
            <person name="Lucas S."/>
            <person name="Copeland A."/>
            <person name="Lapidus A."/>
            <person name="Glavina del Rio T."/>
            <person name="Dalin E."/>
            <person name="Tice H."/>
            <person name="Bruce D."/>
            <person name="Goodwin L."/>
            <person name="Pitluck S."/>
            <person name="Peters L."/>
            <person name="Kyrpides N."/>
            <person name="Mavromatis K."/>
            <person name="Ivanova N."/>
            <person name="Markowitz V."/>
            <person name="Cheng J.-F."/>
            <person name="Hugenholtz P."/>
            <person name="Woyke T."/>
            <person name="Wu D."/>
            <person name="Gronow S."/>
            <person name="Wellnitz S."/>
            <person name="Brambilla E."/>
            <person name="Klenk H.-P."/>
            <person name="Eisen J.A."/>
        </authorList>
    </citation>
    <scope>NUCLEOTIDE SEQUENCE [LARGE SCALE GENOMIC DNA]</scope>
    <source>
        <strain evidence="13 14">DSM 2985</strain>
    </source>
</reference>
<sequence>MKLIKKNTERGEEKKKRPKKLKRIKNANPSVVLDRHGNIIRRVDGTEHGDEKRGGQFLAALFEKLIPPGTKAGNKKQKTEMRKKPKRKAESEYNEAVPYDFPGDIIRSIKNTAGDFAGIIGGKSPSAGKAGEEKRGGIRDAAPIRKLSAIRRKFMSLSKAMRRIVIALSALFVALVSVCALNIWASGFRETWKAREASDAEKAALESILDEAFADERSEKLRPLPYRTTPAKLDVRAGAAVLVDTANGCVLYEKNADRLIPPASLTKLFVMYIVFKEVEAGKITMDDIVPLPELSWAVNLPRDASLMHLGQGQTVTLRELMAGLAVASGNDAARAVAYYISGTQEDFVARMNAECRALGLKKTYFVEPSGYDENNITTARELAEFARIYVTHFPQSIEEFHSLKSLDYPLQKNLPSWQKNYGDTLAIHHSNTNPLLGKLDGVDGLKTGFIYESGYNLALTASRNGQRFLSITLQGQGKGTKQGNEGRIHDGTELMEWAFSTFADYEPGKDTSLVFPVPSLASKGNDGKFVNLVPAWKNKITVPHLFGSTAKDSADAVKVVVDVPPYLYGGVKLGAQYGSVKYKLGEITLETVPLVADRSLESAGIAGRFFGTLAKGSLEKNR</sequence>
<dbReference type="GO" id="GO:0006508">
    <property type="term" value="P:proteolysis"/>
    <property type="evidence" value="ECO:0007669"/>
    <property type="project" value="InterPro"/>
</dbReference>
<keyword evidence="4" id="KW-0133">Cell shape</keyword>
<dbReference type="STRING" id="907348.TresaDRAFT_1719"/>
<comment type="similarity">
    <text evidence="1 9">Belongs to the peptidase S11 family.</text>
</comment>
<evidence type="ECO:0000256" key="8">
    <source>
        <dbReference type="PIRSR" id="PIRSR618044-2"/>
    </source>
</evidence>
<proteinExistence type="inferred from homology"/>
<keyword evidence="11" id="KW-1133">Transmembrane helix</keyword>
<keyword evidence="5" id="KW-0573">Peptidoglycan synthesis</keyword>
<dbReference type="GO" id="GO:0008360">
    <property type="term" value="P:regulation of cell shape"/>
    <property type="evidence" value="ECO:0007669"/>
    <property type="project" value="UniProtKB-KW"/>
</dbReference>
<evidence type="ECO:0000313" key="14">
    <source>
        <dbReference type="Proteomes" id="UP000003571"/>
    </source>
</evidence>
<comment type="caution">
    <text evidence="13">The sequence shown here is derived from an EMBL/GenBank/DDBJ whole genome shotgun (WGS) entry which is preliminary data.</text>
</comment>
<dbReference type="GO" id="GO:0009002">
    <property type="term" value="F:serine-type D-Ala-D-Ala carboxypeptidase activity"/>
    <property type="evidence" value="ECO:0007669"/>
    <property type="project" value="UniProtKB-EC"/>
</dbReference>
<dbReference type="Pfam" id="PF00768">
    <property type="entry name" value="Peptidase_S11"/>
    <property type="match status" value="1"/>
</dbReference>
<dbReference type="OrthoDB" id="9791132at2"/>
<feature type="active site" evidence="7">
    <location>
        <position position="328"/>
    </location>
</feature>
<keyword evidence="11" id="KW-0472">Membrane</keyword>
<dbReference type="GO" id="GO:0009252">
    <property type="term" value="P:peptidoglycan biosynthetic process"/>
    <property type="evidence" value="ECO:0007669"/>
    <property type="project" value="UniProtKB-KW"/>
</dbReference>
<dbReference type="GO" id="GO:0071555">
    <property type="term" value="P:cell wall organization"/>
    <property type="evidence" value="ECO:0007669"/>
    <property type="project" value="UniProtKB-KW"/>
</dbReference>
<evidence type="ECO:0000256" key="10">
    <source>
        <dbReference type="SAM" id="MobiDB-lite"/>
    </source>
</evidence>
<dbReference type="EC" id="3.4.16.4" evidence="13"/>
<feature type="transmembrane region" description="Helical" evidence="11">
    <location>
        <begin position="164"/>
        <end position="185"/>
    </location>
</feature>